<dbReference type="PRINTS" id="PR00190">
    <property type="entry name" value="ACTIN"/>
</dbReference>
<dbReference type="Gene3D" id="3.90.640.10">
    <property type="entry name" value="Actin, Chain A, domain 4"/>
    <property type="match status" value="1"/>
</dbReference>
<dbReference type="InterPro" id="IPR043129">
    <property type="entry name" value="ATPase_NBD"/>
</dbReference>
<evidence type="ECO:0000313" key="2">
    <source>
        <dbReference type="EMBL" id="GAQ87388.1"/>
    </source>
</evidence>
<dbReference type="AlphaFoldDB" id="A0A1Y1IGW9"/>
<dbReference type="SMART" id="SM00268">
    <property type="entry name" value="ACTIN"/>
    <property type="match status" value="1"/>
</dbReference>
<dbReference type="SUPFAM" id="SSF53067">
    <property type="entry name" value="Actin-like ATPase domain"/>
    <property type="match status" value="2"/>
</dbReference>
<reference evidence="2 3" key="1">
    <citation type="journal article" date="2014" name="Nat. Commun.">
        <title>Klebsormidium flaccidum genome reveals primary factors for plant terrestrial adaptation.</title>
        <authorList>
            <person name="Hori K."/>
            <person name="Maruyama F."/>
            <person name="Fujisawa T."/>
            <person name="Togashi T."/>
            <person name="Yamamoto N."/>
            <person name="Seo M."/>
            <person name="Sato S."/>
            <person name="Yamada T."/>
            <person name="Mori H."/>
            <person name="Tajima N."/>
            <person name="Moriyama T."/>
            <person name="Ikeuchi M."/>
            <person name="Watanabe M."/>
            <person name="Wada H."/>
            <person name="Kobayashi K."/>
            <person name="Saito M."/>
            <person name="Masuda T."/>
            <person name="Sasaki-Sekimoto Y."/>
            <person name="Mashiguchi K."/>
            <person name="Awai K."/>
            <person name="Shimojima M."/>
            <person name="Masuda S."/>
            <person name="Iwai M."/>
            <person name="Nobusawa T."/>
            <person name="Narise T."/>
            <person name="Kondo S."/>
            <person name="Saito H."/>
            <person name="Sato R."/>
            <person name="Murakawa M."/>
            <person name="Ihara Y."/>
            <person name="Oshima-Yamada Y."/>
            <person name="Ohtaka K."/>
            <person name="Satoh M."/>
            <person name="Sonobe K."/>
            <person name="Ishii M."/>
            <person name="Ohtani R."/>
            <person name="Kanamori-Sato M."/>
            <person name="Honoki R."/>
            <person name="Miyazaki D."/>
            <person name="Mochizuki H."/>
            <person name="Umetsu J."/>
            <person name="Higashi K."/>
            <person name="Shibata D."/>
            <person name="Kamiya Y."/>
            <person name="Sato N."/>
            <person name="Nakamura Y."/>
            <person name="Tabata S."/>
            <person name="Ida S."/>
            <person name="Kurokawa K."/>
            <person name="Ohta H."/>
        </authorList>
    </citation>
    <scope>NUCLEOTIDE SEQUENCE [LARGE SCALE GENOMIC DNA]</scope>
    <source>
        <strain evidence="2 3">NIES-2285</strain>
    </source>
</reference>
<gene>
    <name evidence="2" type="ORF">KFL_003490100</name>
</gene>
<dbReference type="InterPro" id="IPR004000">
    <property type="entry name" value="Actin"/>
</dbReference>
<dbReference type="Pfam" id="PF00022">
    <property type="entry name" value="Actin"/>
    <property type="match status" value="1"/>
</dbReference>
<name>A0A1Y1IGW9_KLENI</name>
<proteinExistence type="inferred from homology"/>
<sequence>MEPIVLDVGSGYTKAGYANPDSEPPLVLRTALVPATDQTGIRASPSSAPGEDTSTWPVQRGQIADWEAIEDFWHYILYNQLGWEEGNEGQVLYAEPLFSSKASRERLAQVMFENFNVSGLYVLDQAVLSLYATGRLSGCAIDVGCGKVDIAPVVEGAVLHSIAQQIPLGGNDLTKLFEKLVSEADRKRGTSKANGGADQNGTLGGPTLGAEYGVIEQLKEKHAAVAEDAGAYVRMTSGDAEPLREEHTLPDGQVISVGRERYTVGEALFQPSLVGIDAAGIAEAASRSIMAGPQENQRQFLENIVLCGGSSLINGLESRLLNELSQASPPSIRPLTVKPPEYMPDSTLRHSAWMGGAILAKVVFPQNQHITKAEYDEHGPFIVHKKGF</sequence>
<comment type="similarity">
    <text evidence="1">Belongs to the actin family.</text>
</comment>
<dbReference type="GO" id="GO:0015629">
    <property type="term" value="C:actin cytoskeleton"/>
    <property type="evidence" value="ECO:0000318"/>
    <property type="project" value="GO_Central"/>
</dbReference>
<dbReference type="STRING" id="105231.A0A1Y1IGW9"/>
<dbReference type="Gene3D" id="3.30.420.40">
    <property type="match status" value="2"/>
</dbReference>
<keyword evidence="3" id="KW-1185">Reference proteome</keyword>
<dbReference type="OrthoDB" id="74201at2759"/>
<dbReference type="EMBL" id="DF237298">
    <property type="protein sequence ID" value="GAQ87388.1"/>
    <property type="molecule type" value="Genomic_DNA"/>
</dbReference>
<accession>A0A1Y1IGW9</accession>
<dbReference type="OMA" id="YMPENML"/>
<organism evidence="2 3">
    <name type="scientific">Klebsormidium nitens</name>
    <name type="common">Green alga</name>
    <name type="synonym">Ulothrix nitens</name>
    <dbReference type="NCBI Taxonomy" id="105231"/>
    <lineage>
        <taxon>Eukaryota</taxon>
        <taxon>Viridiplantae</taxon>
        <taxon>Streptophyta</taxon>
        <taxon>Klebsormidiophyceae</taxon>
        <taxon>Klebsormidiales</taxon>
        <taxon>Klebsormidiaceae</taxon>
        <taxon>Klebsormidium</taxon>
    </lineage>
</organism>
<dbReference type="CDD" id="cd10209">
    <property type="entry name" value="ASKHA_NBD_AtARP7-like"/>
    <property type="match status" value="1"/>
</dbReference>
<dbReference type="GO" id="GO:0005634">
    <property type="term" value="C:nucleus"/>
    <property type="evidence" value="ECO:0000318"/>
    <property type="project" value="GO_Central"/>
</dbReference>
<dbReference type="PANTHER" id="PTHR11937">
    <property type="entry name" value="ACTIN"/>
    <property type="match status" value="1"/>
</dbReference>
<protein>
    <submittedName>
        <fullName evidence="2">Actin and related proteins</fullName>
    </submittedName>
</protein>
<evidence type="ECO:0000256" key="1">
    <source>
        <dbReference type="RuleBase" id="RU000487"/>
    </source>
</evidence>
<dbReference type="Proteomes" id="UP000054558">
    <property type="component" value="Unassembled WGS sequence"/>
</dbReference>
<evidence type="ECO:0000313" key="3">
    <source>
        <dbReference type="Proteomes" id="UP000054558"/>
    </source>
</evidence>